<reference evidence="6" key="1">
    <citation type="journal article" date="2021" name="PeerJ">
        <title>Extensive microbial diversity within the chicken gut microbiome revealed by metagenomics and culture.</title>
        <authorList>
            <person name="Gilroy R."/>
            <person name="Ravi A."/>
            <person name="Getino M."/>
            <person name="Pursley I."/>
            <person name="Horton D.L."/>
            <person name="Alikhan N.F."/>
            <person name="Baker D."/>
            <person name="Gharbi K."/>
            <person name="Hall N."/>
            <person name="Watson M."/>
            <person name="Adriaenssens E.M."/>
            <person name="Foster-Nyarko E."/>
            <person name="Jarju S."/>
            <person name="Secka A."/>
            <person name="Antonio M."/>
            <person name="Oren A."/>
            <person name="Chaudhuri R.R."/>
            <person name="La Ragione R."/>
            <person name="Hildebrand F."/>
            <person name="Pallen M.J."/>
        </authorList>
    </citation>
    <scope>NUCLEOTIDE SEQUENCE</scope>
    <source>
        <strain evidence="6">ChiGjej1B1-98</strain>
    </source>
</reference>
<comment type="caution">
    <text evidence="6">The sequence shown here is derived from an EMBL/GenBank/DDBJ whole genome shotgun (WGS) entry which is preliminary data.</text>
</comment>
<dbReference type="SUPFAM" id="SSF46689">
    <property type="entry name" value="Homeodomain-like"/>
    <property type="match status" value="1"/>
</dbReference>
<dbReference type="Pfam" id="PF00440">
    <property type="entry name" value="TetR_N"/>
    <property type="match status" value="1"/>
</dbReference>
<name>A0A9D2C9A7_9MICO</name>
<dbReference type="InterPro" id="IPR036271">
    <property type="entry name" value="Tet_transcr_reg_TetR-rel_C_sf"/>
</dbReference>
<keyword evidence="1" id="KW-0805">Transcription regulation</keyword>
<feature type="domain" description="HTH tetR-type" evidence="5">
    <location>
        <begin position="11"/>
        <end position="71"/>
    </location>
</feature>
<reference evidence="6" key="2">
    <citation type="submission" date="2021-04" db="EMBL/GenBank/DDBJ databases">
        <authorList>
            <person name="Gilroy R."/>
        </authorList>
    </citation>
    <scope>NUCLEOTIDE SEQUENCE</scope>
    <source>
        <strain evidence="6">ChiGjej1B1-98</strain>
    </source>
</reference>
<dbReference type="EMBL" id="DXDC01000149">
    <property type="protein sequence ID" value="HIY65629.1"/>
    <property type="molecule type" value="Genomic_DNA"/>
</dbReference>
<protein>
    <submittedName>
        <fullName evidence="6">TetR/AcrR family transcriptional regulator</fullName>
    </submittedName>
</protein>
<dbReference type="InterPro" id="IPR001647">
    <property type="entry name" value="HTH_TetR"/>
</dbReference>
<dbReference type="SUPFAM" id="SSF48498">
    <property type="entry name" value="Tetracyclin repressor-like, C-terminal domain"/>
    <property type="match status" value="1"/>
</dbReference>
<dbReference type="Pfam" id="PF13305">
    <property type="entry name" value="TetR_C_33"/>
    <property type="match status" value="1"/>
</dbReference>
<keyword evidence="2 4" id="KW-0238">DNA-binding</keyword>
<dbReference type="Gene3D" id="1.10.357.10">
    <property type="entry name" value="Tetracycline Repressor, domain 2"/>
    <property type="match status" value="1"/>
</dbReference>
<dbReference type="InterPro" id="IPR025996">
    <property type="entry name" value="MT1864/Rv1816-like_C"/>
</dbReference>
<evidence type="ECO:0000256" key="1">
    <source>
        <dbReference type="ARBA" id="ARBA00023015"/>
    </source>
</evidence>
<keyword evidence="3" id="KW-0804">Transcription</keyword>
<feature type="DNA-binding region" description="H-T-H motif" evidence="4">
    <location>
        <begin position="34"/>
        <end position="53"/>
    </location>
</feature>
<dbReference type="AlphaFoldDB" id="A0A9D2C9A7"/>
<evidence type="ECO:0000256" key="3">
    <source>
        <dbReference type="ARBA" id="ARBA00023163"/>
    </source>
</evidence>
<gene>
    <name evidence="6" type="ORF">H9830_05060</name>
</gene>
<evidence type="ECO:0000313" key="6">
    <source>
        <dbReference type="EMBL" id="HIY65629.1"/>
    </source>
</evidence>
<evidence type="ECO:0000259" key="5">
    <source>
        <dbReference type="PROSITE" id="PS50977"/>
    </source>
</evidence>
<organism evidence="6 7">
    <name type="scientific">Candidatus Agrococcus pullicola</name>
    <dbReference type="NCBI Taxonomy" id="2838429"/>
    <lineage>
        <taxon>Bacteria</taxon>
        <taxon>Bacillati</taxon>
        <taxon>Actinomycetota</taxon>
        <taxon>Actinomycetes</taxon>
        <taxon>Micrococcales</taxon>
        <taxon>Microbacteriaceae</taxon>
        <taxon>Agrococcus</taxon>
    </lineage>
</organism>
<accession>A0A9D2C9A7</accession>
<evidence type="ECO:0000256" key="2">
    <source>
        <dbReference type="ARBA" id="ARBA00023125"/>
    </source>
</evidence>
<evidence type="ECO:0000256" key="4">
    <source>
        <dbReference type="PROSITE-ProRule" id="PRU00335"/>
    </source>
</evidence>
<dbReference type="InterPro" id="IPR009057">
    <property type="entry name" value="Homeodomain-like_sf"/>
</dbReference>
<proteinExistence type="predicted"/>
<sequence>MNASADAYHHGSLRRSILDRLEQVIAERGAAGVTIRGLATDVGVSHTAVGHHFGTRTGLLSAFAAEGFDLLSEALLRVRDEGEFLDLGIAYLRFALEHPAHFSVMFEPKLLDYDAHGLREASRRAFSLLQSSSDDFGGDGERESTAAILVAGWGMMHGIAQLALAGVFDEGTLREAMGNADVIDLARRAGRLLEPPTAG</sequence>
<dbReference type="GO" id="GO:0003677">
    <property type="term" value="F:DNA binding"/>
    <property type="evidence" value="ECO:0007669"/>
    <property type="project" value="UniProtKB-UniRule"/>
</dbReference>
<dbReference type="Proteomes" id="UP000824005">
    <property type="component" value="Unassembled WGS sequence"/>
</dbReference>
<evidence type="ECO:0000313" key="7">
    <source>
        <dbReference type="Proteomes" id="UP000824005"/>
    </source>
</evidence>
<dbReference type="PROSITE" id="PS50977">
    <property type="entry name" value="HTH_TETR_2"/>
    <property type="match status" value="1"/>
</dbReference>